<reference evidence="4 5" key="1">
    <citation type="submission" date="2012-09" db="EMBL/GenBank/DDBJ databases">
        <title>Genome Sequence of alkane-degrading Bacterium Alcanivorax jadensis T9.</title>
        <authorList>
            <person name="Lai Q."/>
            <person name="Shao Z."/>
        </authorList>
    </citation>
    <scope>NUCLEOTIDE SEQUENCE [LARGE SCALE GENOMIC DNA]</scope>
    <source>
        <strain evidence="4 5">T9</strain>
    </source>
</reference>
<evidence type="ECO:0000256" key="1">
    <source>
        <dbReference type="SAM" id="MobiDB-lite"/>
    </source>
</evidence>
<feature type="compositionally biased region" description="Low complexity" evidence="1">
    <location>
        <begin position="136"/>
        <end position="151"/>
    </location>
</feature>
<evidence type="ECO:0000256" key="2">
    <source>
        <dbReference type="SAM" id="SignalP"/>
    </source>
</evidence>
<feature type="region of interest" description="Disordered" evidence="1">
    <location>
        <begin position="134"/>
        <end position="170"/>
    </location>
</feature>
<dbReference type="Pfam" id="PF11141">
    <property type="entry name" value="DUF2914"/>
    <property type="match status" value="1"/>
</dbReference>
<sequence>MRICIVTGLLIPALAFAETATDNSCPTLVSAAFTTAVEEREPLAQLTTAPLSVNELLFFTAIQDGNGEQLHHTWSYNGEPIVDVPLAVGSDYWRTWSSKTFAGLDLAPGGQWQVNVSTESGCELGNWTLTLTDDNAATQSPAPAASTPPASEKTSETPLKTPPEKAKGDAVDLSENYAVIRQLLDLGDTRAAKVAIRRARQLTANPQQLAELDTLAADNEAFAQLDKLIRQRDVHGARELMQTLVISISPDSPVYPALQSRHRLLKRLEGNERDTVFQAASSP</sequence>
<dbReference type="InterPro" id="IPR022606">
    <property type="entry name" value="DUF2914"/>
</dbReference>
<dbReference type="Proteomes" id="UP000029443">
    <property type="component" value="Unassembled WGS sequence"/>
</dbReference>
<dbReference type="RefSeq" id="WP_052042427.1">
    <property type="nucleotide sequence ID" value="NZ_ARXU01000001.1"/>
</dbReference>
<comment type="caution">
    <text evidence="4">The sequence shown here is derived from an EMBL/GenBank/DDBJ whole genome shotgun (WGS) entry which is preliminary data.</text>
</comment>
<feature type="domain" description="DUF2914" evidence="3">
    <location>
        <begin position="68"/>
        <end position="125"/>
    </location>
</feature>
<keyword evidence="2" id="KW-0732">Signal</keyword>
<evidence type="ECO:0000259" key="3">
    <source>
        <dbReference type="Pfam" id="PF11141"/>
    </source>
</evidence>
<proteinExistence type="predicted"/>
<evidence type="ECO:0000313" key="4">
    <source>
        <dbReference type="EMBL" id="KGD63012.1"/>
    </source>
</evidence>
<name>A0ABR4WHC6_9GAMM</name>
<dbReference type="EMBL" id="ARXU01000001">
    <property type="protein sequence ID" value="KGD63012.1"/>
    <property type="molecule type" value="Genomic_DNA"/>
</dbReference>
<feature type="signal peptide" evidence="2">
    <location>
        <begin position="1"/>
        <end position="17"/>
    </location>
</feature>
<gene>
    <name evidence="4" type="ORF">T9A_00332</name>
</gene>
<organism evidence="4 5">
    <name type="scientific">Alcanivorax jadensis T9</name>
    <dbReference type="NCBI Taxonomy" id="1177181"/>
    <lineage>
        <taxon>Bacteria</taxon>
        <taxon>Pseudomonadati</taxon>
        <taxon>Pseudomonadota</taxon>
        <taxon>Gammaproteobacteria</taxon>
        <taxon>Oceanospirillales</taxon>
        <taxon>Alcanivoracaceae</taxon>
        <taxon>Alcanivorax</taxon>
    </lineage>
</organism>
<evidence type="ECO:0000313" key="5">
    <source>
        <dbReference type="Proteomes" id="UP000029443"/>
    </source>
</evidence>
<keyword evidence="5" id="KW-1185">Reference proteome</keyword>
<accession>A0ABR4WHC6</accession>
<protein>
    <recommendedName>
        <fullName evidence="3">DUF2914 domain-containing protein</fullName>
    </recommendedName>
</protein>
<feature type="chain" id="PRO_5045833285" description="DUF2914 domain-containing protein" evidence="2">
    <location>
        <begin position="18"/>
        <end position="283"/>
    </location>
</feature>